<dbReference type="EMBL" id="CP034759">
    <property type="protein sequence ID" value="QBG34456.1"/>
    <property type="molecule type" value="Genomic_DNA"/>
</dbReference>
<dbReference type="KEGG" id="lsd:EMK97_01245"/>
<feature type="transmembrane region" description="Helical" evidence="6">
    <location>
        <begin position="58"/>
        <end position="79"/>
    </location>
</feature>
<keyword evidence="5 6" id="KW-0472">Membrane</keyword>
<protein>
    <submittedName>
        <fullName evidence="8">MFS transporter</fullName>
    </submittedName>
</protein>
<evidence type="ECO:0000313" key="8">
    <source>
        <dbReference type="EMBL" id="QBG34456.1"/>
    </source>
</evidence>
<sequence>MYALISKALGFQYVLHLKGFLLNKNIFLLWQGQLISQLGMQAYTIAMMFWLMENTGSSFLMSLILTLSILPSVIFGPIAGVIADQFSRKNILIVTDLIRGMSVLLLSVMIFGEYESQFIIVMLFATVSIVNGISKAFFQPAVDAFIPDLVTSNKLSKTVAFFQSTTQCTTIIGQALGGILYRALGAPILLLLDAISYFISAFSESFIKYDAKEHKKISGIANKYKQHKADLMDGLSYVNSCKGMLQTMIFASSINFFIAPVMLLLPFYVTGQLLEEAHWYGYLLAVMALGSILGYWLSATINVRGNRRTMVMFLSMLLFSCSLMLFSQTISPKIALISLFISGLSLGIFNLQATTLFQKNTPTEFRGRVMSLLMTISSGLLPLGLLIGGGLGAVTNNNTQLIFSVCSIGIAVLTITTSLNSSLRSYLFNHEEIAPRKA</sequence>
<feature type="transmembrane region" description="Helical" evidence="6">
    <location>
        <begin position="279"/>
        <end position="297"/>
    </location>
</feature>
<reference evidence="8 9" key="1">
    <citation type="submission" date="2018-12" db="EMBL/GenBank/DDBJ databases">
        <title>Complete genome of Litorilituus sediminis.</title>
        <authorList>
            <person name="Liu A."/>
            <person name="Rong J."/>
        </authorList>
    </citation>
    <scope>NUCLEOTIDE SEQUENCE [LARGE SCALE GENOMIC DNA]</scope>
    <source>
        <strain evidence="8 9">JCM 17549</strain>
    </source>
</reference>
<feature type="transmembrane region" description="Helical" evidence="6">
    <location>
        <begin position="118"/>
        <end position="138"/>
    </location>
</feature>
<dbReference type="GO" id="GO:0022857">
    <property type="term" value="F:transmembrane transporter activity"/>
    <property type="evidence" value="ECO:0007669"/>
    <property type="project" value="InterPro"/>
</dbReference>
<dbReference type="PROSITE" id="PS50850">
    <property type="entry name" value="MFS"/>
    <property type="match status" value="1"/>
</dbReference>
<dbReference type="PANTHER" id="PTHR23513">
    <property type="entry name" value="INTEGRAL MEMBRANE EFFLUX PROTEIN-RELATED"/>
    <property type="match status" value="1"/>
</dbReference>
<feature type="transmembrane region" description="Helical" evidence="6">
    <location>
        <begin position="309"/>
        <end position="328"/>
    </location>
</feature>
<evidence type="ECO:0000259" key="7">
    <source>
        <dbReference type="PROSITE" id="PS50850"/>
    </source>
</evidence>
<dbReference type="CDD" id="cd06173">
    <property type="entry name" value="MFS_MefA_like"/>
    <property type="match status" value="1"/>
</dbReference>
<feature type="transmembrane region" description="Helical" evidence="6">
    <location>
        <begin position="91"/>
        <end position="112"/>
    </location>
</feature>
<dbReference type="Gene3D" id="1.20.1250.20">
    <property type="entry name" value="MFS general substrate transporter like domains"/>
    <property type="match status" value="1"/>
</dbReference>
<feature type="transmembrane region" description="Helical" evidence="6">
    <location>
        <begin position="27"/>
        <end position="52"/>
    </location>
</feature>
<dbReference type="InterPro" id="IPR020846">
    <property type="entry name" value="MFS_dom"/>
</dbReference>
<keyword evidence="2" id="KW-1003">Cell membrane</keyword>
<comment type="subcellular location">
    <subcellularLocation>
        <location evidence="1">Cell membrane</location>
        <topology evidence="1">Multi-pass membrane protein</topology>
    </subcellularLocation>
</comment>
<dbReference type="OrthoDB" id="9775268at2"/>
<feature type="transmembrane region" description="Helical" evidence="6">
    <location>
        <begin position="187"/>
        <end position="207"/>
    </location>
</feature>
<keyword evidence="3 6" id="KW-0812">Transmembrane</keyword>
<organism evidence="8 9">
    <name type="scientific">Litorilituus sediminis</name>
    <dbReference type="NCBI Taxonomy" id="718192"/>
    <lineage>
        <taxon>Bacteria</taxon>
        <taxon>Pseudomonadati</taxon>
        <taxon>Pseudomonadota</taxon>
        <taxon>Gammaproteobacteria</taxon>
        <taxon>Alteromonadales</taxon>
        <taxon>Colwelliaceae</taxon>
        <taxon>Litorilituus</taxon>
    </lineage>
</organism>
<dbReference type="Proteomes" id="UP000290244">
    <property type="component" value="Chromosome"/>
</dbReference>
<dbReference type="SUPFAM" id="SSF103473">
    <property type="entry name" value="MFS general substrate transporter"/>
    <property type="match status" value="1"/>
</dbReference>
<evidence type="ECO:0000256" key="3">
    <source>
        <dbReference type="ARBA" id="ARBA00022692"/>
    </source>
</evidence>
<accession>A0A4P6P097</accession>
<feature type="transmembrane region" description="Helical" evidence="6">
    <location>
        <begin position="369"/>
        <end position="394"/>
    </location>
</feature>
<proteinExistence type="predicted"/>
<feature type="transmembrane region" description="Helical" evidence="6">
    <location>
        <begin position="334"/>
        <end position="357"/>
    </location>
</feature>
<feature type="transmembrane region" description="Helical" evidence="6">
    <location>
        <begin position="400"/>
        <end position="419"/>
    </location>
</feature>
<evidence type="ECO:0000256" key="6">
    <source>
        <dbReference type="SAM" id="Phobius"/>
    </source>
</evidence>
<keyword evidence="4 6" id="KW-1133">Transmembrane helix</keyword>
<dbReference type="Pfam" id="PF07690">
    <property type="entry name" value="MFS_1"/>
    <property type="match status" value="1"/>
</dbReference>
<dbReference type="PANTHER" id="PTHR23513:SF6">
    <property type="entry name" value="MAJOR FACILITATOR SUPERFAMILY ASSOCIATED DOMAIN-CONTAINING PROTEIN"/>
    <property type="match status" value="1"/>
</dbReference>
<evidence type="ECO:0000256" key="4">
    <source>
        <dbReference type="ARBA" id="ARBA00022989"/>
    </source>
</evidence>
<evidence type="ECO:0000256" key="5">
    <source>
        <dbReference type="ARBA" id="ARBA00023136"/>
    </source>
</evidence>
<dbReference type="AlphaFoldDB" id="A0A4P6P097"/>
<name>A0A4P6P097_9GAMM</name>
<evidence type="ECO:0000313" key="9">
    <source>
        <dbReference type="Proteomes" id="UP000290244"/>
    </source>
</evidence>
<keyword evidence="9" id="KW-1185">Reference proteome</keyword>
<feature type="domain" description="Major facilitator superfamily (MFS) profile" evidence="7">
    <location>
        <begin position="189"/>
        <end position="438"/>
    </location>
</feature>
<evidence type="ECO:0000256" key="2">
    <source>
        <dbReference type="ARBA" id="ARBA00022475"/>
    </source>
</evidence>
<dbReference type="InterPro" id="IPR036259">
    <property type="entry name" value="MFS_trans_sf"/>
</dbReference>
<gene>
    <name evidence="8" type="ORF">EMK97_01245</name>
</gene>
<dbReference type="InterPro" id="IPR011701">
    <property type="entry name" value="MFS"/>
</dbReference>
<feature type="transmembrane region" description="Helical" evidence="6">
    <location>
        <begin position="248"/>
        <end position="267"/>
    </location>
</feature>
<dbReference type="GO" id="GO:0005886">
    <property type="term" value="C:plasma membrane"/>
    <property type="evidence" value="ECO:0007669"/>
    <property type="project" value="UniProtKB-SubCell"/>
</dbReference>
<feature type="transmembrane region" description="Helical" evidence="6">
    <location>
        <begin position="159"/>
        <end position="181"/>
    </location>
</feature>
<evidence type="ECO:0000256" key="1">
    <source>
        <dbReference type="ARBA" id="ARBA00004651"/>
    </source>
</evidence>